<organism evidence="6 7">
    <name type="scientific">Paenibacillus aurantius</name>
    <dbReference type="NCBI Taxonomy" id="2918900"/>
    <lineage>
        <taxon>Bacteria</taxon>
        <taxon>Bacillati</taxon>
        <taxon>Bacillota</taxon>
        <taxon>Bacilli</taxon>
        <taxon>Bacillales</taxon>
        <taxon>Paenibacillaceae</taxon>
        <taxon>Paenibacillus</taxon>
    </lineage>
</organism>
<dbReference type="SUPFAM" id="SSF53901">
    <property type="entry name" value="Thiolase-like"/>
    <property type="match status" value="1"/>
</dbReference>
<dbReference type="InterPro" id="IPR001099">
    <property type="entry name" value="Chalcone/stilbene_synt_N"/>
</dbReference>
<gene>
    <name evidence="6" type="ORF">MJA45_12820</name>
</gene>
<feature type="active site" description="Acyl-thioester intermediate" evidence="3">
    <location>
        <position position="159"/>
    </location>
</feature>
<dbReference type="PANTHER" id="PTHR11877:SF46">
    <property type="entry name" value="TYPE III POLYKETIDE SYNTHASE A"/>
    <property type="match status" value="1"/>
</dbReference>
<dbReference type="Proteomes" id="UP001305702">
    <property type="component" value="Chromosome"/>
</dbReference>
<name>A0AA96RFW5_9BACL</name>
<dbReference type="GO" id="GO:0030639">
    <property type="term" value="P:polyketide biosynthetic process"/>
    <property type="evidence" value="ECO:0007669"/>
    <property type="project" value="TreeGrafter"/>
</dbReference>
<dbReference type="PANTHER" id="PTHR11877">
    <property type="entry name" value="HYDROXYMETHYLGLUTARYL-COA SYNTHASE"/>
    <property type="match status" value="1"/>
</dbReference>
<sequence length="369" mass="40632">MDYKRRQDPVILGIGTVVPDGLIIQSEVAGRLAEGLKEYPDSMRWAKRIFRGCGVETRYTCEPELLREASECSYLPYASGQAAPTTRERMEKYKREAVPLAVQAARRALADSGIGPDALTHLMTVSCTGQFLPGLDASLVQELGLSGRVNRIPLQFLGCAAGLKAIGLARQTVAGEQEAKVLVVCVELCTLHIQPSTRREALFGASFFGDGASACVIGAEEESRQGYYRLLDSRSVLFPDSAGDMVWEVGNHGFELYLSPDIPKLLGRHLPDELGRFLEGRRKPELWAIHPGGRGIVDTLEDIFALTEEQTFPSRHILSRYGNMSSATILFVLQEMRRQQVELGKREAEGTALAFGPGLTAELLRFQYV</sequence>
<dbReference type="KEGG" id="paun:MJA45_12820"/>
<evidence type="ECO:0000313" key="7">
    <source>
        <dbReference type="Proteomes" id="UP001305702"/>
    </source>
</evidence>
<reference evidence="6 7" key="1">
    <citation type="submission" date="2022-02" db="EMBL/GenBank/DDBJ databases">
        <title>Paenibacillus sp. MBLB1776 Whole Genome Shotgun Sequencing.</title>
        <authorList>
            <person name="Hwang C.Y."/>
            <person name="Cho E.-S."/>
            <person name="Seo M.-J."/>
        </authorList>
    </citation>
    <scope>NUCLEOTIDE SEQUENCE [LARGE SCALE GENOMIC DNA]</scope>
    <source>
        <strain evidence="6 7">MBLB1776</strain>
    </source>
</reference>
<evidence type="ECO:0000256" key="1">
    <source>
        <dbReference type="ARBA" id="ARBA00005531"/>
    </source>
</evidence>
<dbReference type="InterPro" id="IPR011141">
    <property type="entry name" value="Polyketide_synthase_type-III"/>
</dbReference>
<feature type="domain" description="Chalcone/stilbene synthase N-terminal" evidence="4">
    <location>
        <begin position="9"/>
        <end position="220"/>
    </location>
</feature>
<evidence type="ECO:0000256" key="2">
    <source>
        <dbReference type="ARBA" id="ARBA00022679"/>
    </source>
</evidence>
<dbReference type="Pfam" id="PF00195">
    <property type="entry name" value="Chal_sti_synt_N"/>
    <property type="match status" value="1"/>
</dbReference>
<comment type="similarity">
    <text evidence="1">Belongs to the thiolase-like superfamily. Chalcone/stilbene synthases family.</text>
</comment>
<accession>A0AA96RFW5</accession>
<dbReference type="InterPro" id="IPR016039">
    <property type="entry name" value="Thiolase-like"/>
</dbReference>
<keyword evidence="2" id="KW-0808">Transferase</keyword>
<dbReference type="GO" id="GO:0016747">
    <property type="term" value="F:acyltransferase activity, transferring groups other than amino-acyl groups"/>
    <property type="evidence" value="ECO:0007669"/>
    <property type="project" value="InterPro"/>
</dbReference>
<evidence type="ECO:0000256" key="3">
    <source>
        <dbReference type="PIRSR" id="PIRSR000451-1"/>
    </source>
</evidence>
<dbReference type="Pfam" id="PF02797">
    <property type="entry name" value="Chal_sti_synt_C"/>
    <property type="match status" value="1"/>
</dbReference>
<dbReference type="CDD" id="cd00831">
    <property type="entry name" value="CHS_like"/>
    <property type="match status" value="1"/>
</dbReference>
<feature type="domain" description="Chalcone/stilbene synthase C-terminal" evidence="5">
    <location>
        <begin position="236"/>
        <end position="364"/>
    </location>
</feature>
<evidence type="ECO:0000259" key="5">
    <source>
        <dbReference type="Pfam" id="PF02797"/>
    </source>
</evidence>
<dbReference type="InterPro" id="IPR012328">
    <property type="entry name" value="Chalcone/stilbene_synt_C"/>
</dbReference>
<keyword evidence="7" id="KW-1185">Reference proteome</keyword>
<dbReference type="AlphaFoldDB" id="A0AA96RFW5"/>
<evidence type="ECO:0000259" key="4">
    <source>
        <dbReference type="Pfam" id="PF00195"/>
    </source>
</evidence>
<dbReference type="PIRSF" id="PIRSF000451">
    <property type="entry name" value="PKS_III"/>
    <property type="match status" value="1"/>
</dbReference>
<protein>
    <submittedName>
        <fullName evidence="6">Type III polyketide synthase</fullName>
    </submittedName>
</protein>
<dbReference type="RefSeq" id="WP_315607636.1">
    <property type="nucleotide sequence ID" value="NZ_CP130318.1"/>
</dbReference>
<dbReference type="EMBL" id="CP130318">
    <property type="protein sequence ID" value="WNQ13855.1"/>
    <property type="molecule type" value="Genomic_DNA"/>
</dbReference>
<proteinExistence type="inferred from homology"/>
<dbReference type="Gene3D" id="3.40.47.10">
    <property type="match status" value="2"/>
</dbReference>
<evidence type="ECO:0000313" key="6">
    <source>
        <dbReference type="EMBL" id="WNQ13855.1"/>
    </source>
</evidence>